<feature type="region of interest" description="Disordered" evidence="1">
    <location>
        <begin position="139"/>
        <end position="159"/>
    </location>
</feature>
<proteinExistence type="predicted"/>
<sequence>MWTTERNEEDASMGGIDADTSHPSTGIARVIGHLIALLRRPRRKGENGRGGGGEIQSATSISSAYVAEDHPLTGRGTGNKLCKGTGFGRRGPFLITGRTHGRARTLFLCSEQKKPVASWYLPCLARTACQTIVMERTRTQSKSNQIKSKSGDSKTPVSGHEPLLWLRVPLPLPPSTESVTGNIGVKSSISRLLGFCVQWRVSIKPAGQPVTKFIYIGWQ</sequence>
<dbReference type="Proteomes" id="UP001203297">
    <property type="component" value="Unassembled WGS sequence"/>
</dbReference>
<reference evidence="2" key="1">
    <citation type="journal article" date="2022" name="New Phytol.">
        <title>Evolutionary transition to the ectomycorrhizal habit in the genomes of a hyperdiverse lineage of mushroom-forming fungi.</title>
        <authorList>
            <person name="Looney B."/>
            <person name="Miyauchi S."/>
            <person name="Morin E."/>
            <person name="Drula E."/>
            <person name="Courty P.E."/>
            <person name="Kohler A."/>
            <person name="Kuo A."/>
            <person name="LaButti K."/>
            <person name="Pangilinan J."/>
            <person name="Lipzen A."/>
            <person name="Riley R."/>
            <person name="Andreopoulos W."/>
            <person name="He G."/>
            <person name="Johnson J."/>
            <person name="Nolan M."/>
            <person name="Tritt A."/>
            <person name="Barry K.W."/>
            <person name="Grigoriev I.V."/>
            <person name="Nagy L.G."/>
            <person name="Hibbett D."/>
            <person name="Henrissat B."/>
            <person name="Matheny P.B."/>
            <person name="Labbe J."/>
            <person name="Martin F.M."/>
        </authorList>
    </citation>
    <scope>NUCLEOTIDE SEQUENCE</scope>
    <source>
        <strain evidence="2">BPL690</strain>
    </source>
</reference>
<protein>
    <submittedName>
        <fullName evidence="2">Uncharacterized protein</fullName>
    </submittedName>
</protein>
<evidence type="ECO:0000313" key="2">
    <source>
        <dbReference type="EMBL" id="KAI0297865.1"/>
    </source>
</evidence>
<evidence type="ECO:0000256" key="1">
    <source>
        <dbReference type="SAM" id="MobiDB-lite"/>
    </source>
</evidence>
<dbReference type="EMBL" id="WTXG01000032">
    <property type="protein sequence ID" value="KAI0297865.1"/>
    <property type="molecule type" value="Genomic_DNA"/>
</dbReference>
<dbReference type="AlphaFoldDB" id="A0AAD4QM39"/>
<accession>A0AAD4QM39</accession>
<gene>
    <name evidence="2" type="ORF">B0F90DRAFT_1918564</name>
</gene>
<evidence type="ECO:0000313" key="3">
    <source>
        <dbReference type="Proteomes" id="UP001203297"/>
    </source>
</evidence>
<name>A0AAD4QM39_9AGAM</name>
<feature type="region of interest" description="Disordered" evidence="1">
    <location>
        <begin position="1"/>
        <end position="23"/>
    </location>
</feature>
<feature type="compositionally biased region" description="Polar residues" evidence="1">
    <location>
        <begin position="140"/>
        <end position="156"/>
    </location>
</feature>
<keyword evidence="3" id="KW-1185">Reference proteome</keyword>
<comment type="caution">
    <text evidence="2">The sequence shown here is derived from an EMBL/GenBank/DDBJ whole genome shotgun (WGS) entry which is preliminary data.</text>
</comment>
<organism evidence="2 3">
    <name type="scientific">Multifurca ochricompacta</name>
    <dbReference type="NCBI Taxonomy" id="376703"/>
    <lineage>
        <taxon>Eukaryota</taxon>
        <taxon>Fungi</taxon>
        <taxon>Dikarya</taxon>
        <taxon>Basidiomycota</taxon>
        <taxon>Agaricomycotina</taxon>
        <taxon>Agaricomycetes</taxon>
        <taxon>Russulales</taxon>
        <taxon>Russulaceae</taxon>
        <taxon>Multifurca</taxon>
    </lineage>
</organism>